<name>A0A9W7FFQ5_9STRA</name>
<dbReference type="EMBL" id="BRXW01000161">
    <property type="protein sequence ID" value="GMI11320.1"/>
    <property type="molecule type" value="Genomic_DNA"/>
</dbReference>
<sequence>MKWTEAEDKTLKFNGNTVSAQPYMLDNYQSIDVHVASTASLADFYQINLHQEIWYNYPSPAAGITAMEAVVSTTTEYSPFIIYGANDNTTCTYSFNITDNHHTVVEGYSAENRVSCLASTTDQKKLYSLSGFDNDETGETE</sequence>
<evidence type="ECO:0000313" key="2">
    <source>
        <dbReference type="Proteomes" id="UP001165122"/>
    </source>
</evidence>
<accession>A0A9W7FFQ5</accession>
<comment type="caution">
    <text evidence="1">The sequence shown here is derived from an EMBL/GenBank/DDBJ whole genome shotgun (WGS) entry which is preliminary data.</text>
</comment>
<gene>
    <name evidence="1" type="ORF">TrLO_g7757</name>
</gene>
<keyword evidence="2" id="KW-1185">Reference proteome</keyword>
<reference evidence="2" key="1">
    <citation type="journal article" date="2023" name="Commun. Biol.">
        <title>Genome analysis of Parmales, the sister group of diatoms, reveals the evolutionary specialization of diatoms from phago-mixotrophs to photoautotrophs.</title>
        <authorList>
            <person name="Ban H."/>
            <person name="Sato S."/>
            <person name="Yoshikawa S."/>
            <person name="Yamada K."/>
            <person name="Nakamura Y."/>
            <person name="Ichinomiya M."/>
            <person name="Sato N."/>
            <person name="Blanc-Mathieu R."/>
            <person name="Endo H."/>
            <person name="Kuwata A."/>
            <person name="Ogata H."/>
        </authorList>
    </citation>
    <scope>NUCLEOTIDE SEQUENCE [LARGE SCALE GENOMIC DNA]</scope>
    <source>
        <strain evidence="2">NIES 3700</strain>
    </source>
</reference>
<protein>
    <submittedName>
        <fullName evidence="1">Uncharacterized protein</fullName>
    </submittedName>
</protein>
<dbReference type="Proteomes" id="UP001165122">
    <property type="component" value="Unassembled WGS sequence"/>
</dbReference>
<organism evidence="1 2">
    <name type="scientific">Triparma laevis f. longispina</name>
    <dbReference type="NCBI Taxonomy" id="1714387"/>
    <lineage>
        <taxon>Eukaryota</taxon>
        <taxon>Sar</taxon>
        <taxon>Stramenopiles</taxon>
        <taxon>Ochrophyta</taxon>
        <taxon>Bolidophyceae</taxon>
        <taxon>Parmales</taxon>
        <taxon>Triparmaceae</taxon>
        <taxon>Triparma</taxon>
    </lineage>
</organism>
<proteinExistence type="predicted"/>
<evidence type="ECO:0000313" key="1">
    <source>
        <dbReference type="EMBL" id="GMI11320.1"/>
    </source>
</evidence>
<dbReference type="AlphaFoldDB" id="A0A9W7FFQ5"/>